<organism evidence="3 4">
    <name type="scientific">Sandaracinus amylolyticus</name>
    <dbReference type="NCBI Taxonomy" id="927083"/>
    <lineage>
        <taxon>Bacteria</taxon>
        <taxon>Pseudomonadati</taxon>
        <taxon>Myxococcota</taxon>
        <taxon>Polyangia</taxon>
        <taxon>Polyangiales</taxon>
        <taxon>Sandaracinaceae</taxon>
        <taxon>Sandaracinus</taxon>
    </lineage>
</organism>
<evidence type="ECO:0000313" key="4">
    <source>
        <dbReference type="Proteomes" id="UP000034883"/>
    </source>
</evidence>
<evidence type="ECO:0000256" key="1">
    <source>
        <dbReference type="ARBA" id="ARBA00022729"/>
    </source>
</evidence>
<dbReference type="PANTHER" id="PTHR43037:SF1">
    <property type="entry name" value="BLL1128 PROTEIN"/>
    <property type="match status" value="1"/>
</dbReference>
<keyword evidence="1" id="KW-0732">Signal</keyword>
<protein>
    <submittedName>
        <fullName evidence="3">Poly(3-hydroxyalkanoate) depolymerase</fullName>
    </submittedName>
</protein>
<dbReference type="AlphaFoldDB" id="A0A0F6WA08"/>
<dbReference type="PROSITE" id="PS51257">
    <property type="entry name" value="PROKAR_LIPOPROTEIN"/>
    <property type="match status" value="1"/>
</dbReference>
<gene>
    <name evidence="3" type="ORF">DB32_008360</name>
</gene>
<name>A0A0F6WA08_9BACT</name>
<dbReference type="GO" id="GO:0016787">
    <property type="term" value="F:hydrolase activity"/>
    <property type="evidence" value="ECO:0007669"/>
    <property type="project" value="UniProtKB-KW"/>
</dbReference>
<dbReference type="Proteomes" id="UP000034883">
    <property type="component" value="Chromosome"/>
</dbReference>
<dbReference type="RefSeq" id="WP_075098155.1">
    <property type="nucleotide sequence ID" value="NZ_CP011125.1"/>
</dbReference>
<proteinExistence type="predicted"/>
<dbReference type="Gene3D" id="3.40.50.1820">
    <property type="entry name" value="alpha/beta hydrolase"/>
    <property type="match status" value="1"/>
</dbReference>
<keyword evidence="2" id="KW-0378">Hydrolase</keyword>
<dbReference type="InterPro" id="IPR029058">
    <property type="entry name" value="AB_hydrolase_fold"/>
</dbReference>
<evidence type="ECO:0000256" key="2">
    <source>
        <dbReference type="ARBA" id="ARBA00022801"/>
    </source>
</evidence>
<dbReference type="InterPro" id="IPR010126">
    <property type="entry name" value="Esterase_phb"/>
</dbReference>
<dbReference type="NCBIfam" id="TIGR01840">
    <property type="entry name" value="esterase_phb"/>
    <property type="match status" value="1"/>
</dbReference>
<dbReference type="STRING" id="927083.DB32_008360"/>
<dbReference type="KEGG" id="samy:DB32_008360"/>
<dbReference type="EMBL" id="CP011125">
    <property type="protein sequence ID" value="AKF11211.1"/>
    <property type="molecule type" value="Genomic_DNA"/>
</dbReference>
<reference evidence="3 4" key="1">
    <citation type="submission" date="2015-03" db="EMBL/GenBank/DDBJ databases">
        <title>Genome assembly of Sandaracinus amylolyticus DSM 53668.</title>
        <authorList>
            <person name="Sharma G."/>
            <person name="Subramanian S."/>
        </authorList>
    </citation>
    <scope>NUCLEOTIDE SEQUENCE [LARGE SCALE GENOMIC DNA]</scope>
    <source>
        <strain evidence="3 4">DSM 53668</strain>
    </source>
</reference>
<dbReference type="Pfam" id="PF10503">
    <property type="entry name" value="Esterase_PHB"/>
    <property type="match status" value="1"/>
</dbReference>
<dbReference type="GO" id="GO:0005576">
    <property type="term" value="C:extracellular region"/>
    <property type="evidence" value="ECO:0007669"/>
    <property type="project" value="InterPro"/>
</dbReference>
<accession>A0A0F6WA08</accession>
<keyword evidence="4" id="KW-1185">Reference proteome</keyword>
<dbReference type="SUPFAM" id="SSF53474">
    <property type="entry name" value="alpha/beta-Hydrolases"/>
    <property type="match status" value="2"/>
</dbReference>
<dbReference type="OrthoDB" id="9767239at2"/>
<sequence>MKKLVAALCVSAWLVGCEAGEDVGSTAGALSEVSSFGANPGALRMMLYTPSSARAGAPIVVVLHGCLQAASDAERTGWSTLADTYGFHVVYPQQTSSNNGATCFRWFEPAQVRRDAGEVASVVSMVRHVVATRGADASRVYVSGFSAGGGLAPALLATYPDVFAAGAANAGLPFGCASGVSEAFGCQNGGVDRSPAEWAARVRAAAPSGWSGPWPRIAIWQGTSDSTVRPVNATELVEQWTAIQGLDTAPESSETIGTLQRTRHVAAGRVAVEQVIVPGMGHAVAIHPSSGCGATGSYTASSELCAAREQARFFGLIEPLPEIDAGVAIDAGSSVDAGANDAGANDAGASTCAQHTSSNYAHERAGRATRCGAYGSYVCAVGSGQQMGFWNVYQSTTLRERPAGYFEIGACP</sequence>
<dbReference type="InterPro" id="IPR050955">
    <property type="entry name" value="Plant_Biomass_Hydrol_Est"/>
</dbReference>
<dbReference type="PANTHER" id="PTHR43037">
    <property type="entry name" value="UNNAMED PRODUCT-RELATED"/>
    <property type="match status" value="1"/>
</dbReference>
<evidence type="ECO:0000313" key="3">
    <source>
        <dbReference type="EMBL" id="AKF11211.1"/>
    </source>
</evidence>